<evidence type="ECO:0000256" key="2">
    <source>
        <dbReference type="SAM" id="SignalP"/>
    </source>
</evidence>
<dbReference type="SUPFAM" id="SSF53474">
    <property type="entry name" value="alpha/beta-Hydrolases"/>
    <property type="match status" value="1"/>
</dbReference>
<dbReference type="InterPro" id="IPR051044">
    <property type="entry name" value="MAG_DAG_Lipase"/>
</dbReference>
<dbReference type="InterPro" id="IPR029058">
    <property type="entry name" value="AB_hydrolase_fold"/>
</dbReference>
<keyword evidence="2" id="KW-0732">Signal</keyword>
<dbReference type="GO" id="GO:0016787">
    <property type="term" value="F:hydrolase activity"/>
    <property type="evidence" value="ECO:0007669"/>
    <property type="project" value="UniProtKB-KW"/>
</dbReference>
<dbReference type="PROSITE" id="PS51257">
    <property type="entry name" value="PROKAR_LIPOPROTEIN"/>
    <property type="match status" value="1"/>
</dbReference>
<feature type="domain" description="Serine aminopeptidase S33" evidence="3">
    <location>
        <begin position="64"/>
        <end position="299"/>
    </location>
</feature>
<dbReference type="InterPro" id="IPR000073">
    <property type="entry name" value="AB_hydrolase_1"/>
</dbReference>
<keyword evidence="5" id="KW-1185">Reference proteome</keyword>
<dbReference type="Proteomes" id="UP001262754">
    <property type="component" value="Unassembled WGS sequence"/>
</dbReference>
<evidence type="ECO:0000256" key="1">
    <source>
        <dbReference type="SAM" id="MobiDB-lite"/>
    </source>
</evidence>
<comment type="caution">
    <text evidence="4">The sequence shown here is derived from an EMBL/GenBank/DDBJ whole genome shotgun (WGS) entry which is preliminary data.</text>
</comment>
<dbReference type="PRINTS" id="PR00111">
    <property type="entry name" value="ABHYDROLASE"/>
</dbReference>
<feature type="signal peptide" evidence="2">
    <location>
        <begin position="1"/>
        <end position="20"/>
    </location>
</feature>
<dbReference type="PANTHER" id="PTHR11614">
    <property type="entry name" value="PHOSPHOLIPASE-RELATED"/>
    <property type="match status" value="1"/>
</dbReference>
<organism evidence="4 5">
    <name type="scientific">Caulobacter rhizosphaerae</name>
    <dbReference type="NCBI Taxonomy" id="2010972"/>
    <lineage>
        <taxon>Bacteria</taxon>
        <taxon>Pseudomonadati</taxon>
        <taxon>Pseudomonadota</taxon>
        <taxon>Alphaproteobacteria</taxon>
        <taxon>Caulobacterales</taxon>
        <taxon>Caulobacteraceae</taxon>
        <taxon>Caulobacter</taxon>
    </lineage>
</organism>
<evidence type="ECO:0000259" key="3">
    <source>
        <dbReference type="Pfam" id="PF12146"/>
    </source>
</evidence>
<evidence type="ECO:0000313" key="4">
    <source>
        <dbReference type="EMBL" id="MDR6531667.1"/>
    </source>
</evidence>
<name>A0ABU1N045_9CAUL</name>
<keyword evidence="4" id="KW-0378">Hydrolase</keyword>
<protein>
    <submittedName>
        <fullName evidence="4">Alpha-beta hydrolase superfamily lysophospholipase</fullName>
    </submittedName>
</protein>
<gene>
    <name evidence="4" type="ORF">J2800_002414</name>
</gene>
<proteinExistence type="predicted"/>
<dbReference type="Pfam" id="PF12146">
    <property type="entry name" value="Hydrolase_4"/>
    <property type="match status" value="1"/>
</dbReference>
<sequence>MNRRTLLLGATCAASLAACAPVIQHPGPGELGYRGPRLDKDGLFSFDGKRLGLMTWLPPEGQPVTHVIVALHGMNDYANAFHLAGPFWAGQGIATYAIDIRGFGRSPDRGVWAPPELVIEDIRTAVALVREAHPDAKVALAGESMGGALAIVAMASDRPPAAERLLLFAPAVWGWSNQPLPYKTSLWITAHTTRSWVVKPPEWLVKNVQPTDNIDELRRMGRDPLMIWGARSDTLYGLVGLMEKAWAALGKVQVPVAYFYGANDHIIPKEPTMEAVRRLKPDDRSAYYANGWHLLLVDRQAQVVWTDAASFLKDPLADLPSGAPPIPGAPTAPNVVRSEASRQ</sequence>
<feature type="chain" id="PRO_5046745771" evidence="2">
    <location>
        <begin position="21"/>
        <end position="343"/>
    </location>
</feature>
<reference evidence="4 5" key="1">
    <citation type="submission" date="2023-07" db="EMBL/GenBank/DDBJ databases">
        <title>Sorghum-associated microbial communities from plants grown in Nebraska, USA.</title>
        <authorList>
            <person name="Schachtman D."/>
        </authorList>
    </citation>
    <scope>NUCLEOTIDE SEQUENCE [LARGE SCALE GENOMIC DNA]</scope>
    <source>
        <strain evidence="4 5">DS2154</strain>
    </source>
</reference>
<accession>A0ABU1N045</accession>
<evidence type="ECO:0000313" key="5">
    <source>
        <dbReference type="Proteomes" id="UP001262754"/>
    </source>
</evidence>
<dbReference type="EMBL" id="JAVDRL010000006">
    <property type="protein sequence ID" value="MDR6531667.1"/>
    <property type="molecule type" value="Genomic_DNA"/>
</dbReference>
<dbReference type="InterPro" id="IPR022742">
    <property type="entry name" value="Hydrolase_4"/>
</dbReference>
<dbReference type="Gene3D" id="3.40.50.1820">
    <property type="entry name" value="alpha/beta hydrolase"/>
    <property type="match status" value="1"/>
</dbReference>
<dbReference type="RefSeq" id="WP_310031745.1">
    <property type="nucleotide sequence ID" value="NZ_JAVDRL010000006.1"/>
</dbReference>
<feature type="region of interest" description="Disordered" evidence="1">
    <location>
        <begin position="322"/>
        <end position="343"/>
    </location>
</feature>